<keyword evidence="2" id="KW-0812">Transmembrane</keyword>
<keyword evidence="4" id="KW-1185">Reference proteome</keyword>
<accession>M1ZJS8</accession>
<protein>
    <recommendedName>
        <fullName evidence="5">MARVEL domain-containing protein</fullName>
    </recommendedName>
</protein>
<dbReference type="InParanoid" id="M1ZJS8"/>
<dbReference type="Proteomes" id="UP000002668">
    <property type="component" value="Genome"/>
</dbReference>
<evidence type="ECO:0000313" key="4">
    <source>
        <dbReference type="Proteomes" id="UP000002668"/>
    </source>
</evidence>
<evidence type="ECO:0000313" key="3">
    <source>
        <dbReference type="EMBL" id="CCT61174.1"/>
    </source>
</evidence>
<gene>
    <name evidence="3" type="ORF">Lema_P125800.1</name>
</gene>
<evidence type="ECO:0000256" key="1">
    <source>
        <dbReference type="SAM" id="MobiDB-lite"/>
    </source>
</evidence>
<name>M1ZJS8_LEPMJ</name>
<organism evidence="3 4">
    <name type="scientific">Leptosphaeria maculans (strain JN3 / isolate v23.1.3 / race Av1-4-5-6-7-8)</name>
    <name type="common">Blackleg fungus</name>
    <name type="synonym">Phoma lingam</name>
    <dbReference type="NCBI Taxonomy" id="985895"/>
    <lineage>
        <taxon>Eukaryota</taxon>
        <taxon>Fungi</taxon>
        <taxon>Dikarya</taxon>
        <taxon>Ascomycota</taxon>
        <taxon>Pezizomycotina</taxon>
        <taxon>Dothideomycetes</taxon>
        <taxon>Pleosporomycetidae</taxon>
        <taxon>Pleosporales</taxon>
        <taxon>Pleosporineae</taxon>
        <taxon>Leptosphaeriaceae</taxon>
        <taxon>Plenodomus</taxon>
        <taxon>Plenodomus lingam/Leptosphaeria maculans species complex</taxon>
    </lineage>
</organism>
<feature type="transmembrane region" description="Helical" evidence="2">
    <location>
        <begin position="113"/>
        <end position="134"/>
    </location>
</feature>
<dbReference type="EMBL" id="FP929136">
    <property type="protein sequence ID" value="CCT61174.1"/>
    <property type="molecule type" value="Genomic_DNA"/>
</dbReference>
<keyword evidence="2" id="KW-0472">Membrane</keyword>
<feature type="region of interest" description="Disordered" evidence="1">
    <location>
        <begin position="204"/>
        <end position="223"/>
    </location>
</feature>
<feature type="transmembrane region" description="Helical" evidence="2">
    <location>
        <begin position="45"/>
        <end position="68"/>
    </location>
</feature>
<feature type="compositionally biased region" description="Basic and acidic residues" evidence="1">
    <location>
        <begin position="204"/>
        <end position="215"/>
    </location>
</feature>
<dbReference type="STRING" id="985895.M1ZJS8"/>
<dbReference type="VEuPathDB" id="FungiDB:Lema_P125800.1"/>
<dbReference type="OrthoDB" id="5241710at2759"/>
<evidence type="ECO:0000256" key="2">
    <source>
        <dbReference type="SAM" id="Phobius"/>
    </source>
</evidence>
<evidence type="ECO:0008006" key="5">
    <source>
        <dbReference type="Google" id="ProtNLM"/>
    </source>
</evidence>
<reference evidence="3 4" key="1">
    <citation type="journal article" date="2011" name="Nat. Commun.">
        <title>Effector diversification within compartments of the Leptosphaeria maculans genome affected by Repeat-Induced Point mutations.</title>
        <authorList>
            <person name="Rouxel T."/>
            <person name="Grandaubert J."/>
            <person name="Hane J.K."/>
            <person name="Hoede C."/>
            <person name="van de Wouw A.P."/>
            <person name="Couloux A."/>
            <person name="Dominguez V."/>
            <person name="Anthouard V."/>
            <person name="Bally P."/>
            <person name="Bourras S."/>
            <person name="Cozijnsen A.J."/>
            <person name="Ciuffetti L.M."/>
            <person name="Degrave A."/>
            <person name="Dilmaghani A."/>
            <person name="Duret L."/>
            <person name="Fudal I."/>
            <person name="Goodwin S.B."/>
            <person name="Gout L."/>
            <person name="Glaser N."/>
            <person name="Linglin J."/>
            <person name="Kema G.H.J."/>
            <person name="Lapalu N."/>
            <person name="Lawrence C.B."/>
            <person name="May K."/>
            <person name="Meyer M."/>
            <person name="Ollivier B."/>
            <person name="Poulain J."/>
            <person name="Schoch C.L."/>
            <person name="Simon A."/>
            <person name="Spatafora J.W."/>
            <person name="Stachowiak A."/>
            <person name="Turgeon B.G."/>
            <person name="Tyler B.M."/>
            <person name="Vincent D."/>
            <person name="Weissenbach J."/>
            <person name="Amselem J."/>
            <person name="Quesneville H."/>
            <person name="Oliver R.P."/>
            <person name="Wincker P."/>
            <person name="Balesdent M.-H."/>
            <person name="Howlett B.J."/>
        </authorList>
    </citation>
    <scope>NUCLEOTIDE SEQUENCE [LARGE SCALE GENOMIC DNA]</scope>
    <source>
        <strain evidence="4">JN3 / isolate v23.1.3 / race Av1-4-5-6-7-8</strain>
    </source>
</reference>
<feature type="transmembrane region" description="Helical" evidence="2">
    <location>
        <begin position="80"/>
        <end position="101"/>
    </location>
</feature>
<keyword evidence="2" id="KW-1133">Transmembrane helix</keyword>
<sequence>MAHERTLRVITLCTTALATPLLIATTVISLQLEREKYYRRGRRSVTTFCFAYIPLALSALAAASSLAYQRRHEKLPGPRFALLDGFTGLFYLAVLFPIWAIEIGSLQKPGFGLLAGYLTAPMIVNMMIHFLVFVCNLQSIWTLLASIGSRKCPHCHGNYVGADPAVKQAGKGLAGYSLLRGDDYLDGDAEAVAYVDARPSEDMLRPDVKDKEDGAQGKAALDV</sequence>
<dbReference type="AlphaFoldDB" id="M1ZJS8"/>
<proteinExistence type="predicted"/>